<dbReference type="EMBL" id="JBICBT010000886">
    <property type="protein sequence ID" value="KAL3095050.1"/>
    <property type="molecule type" value="Genomic_DNA"/>
</dbReference>
<dbReference type="Pfam" id="PF13975">
    <property type="entry name" value="gag-asp_proteas"/>
    <property type="match status" value="1"/>
</dbReference>
<keyword evidence="10" id="KW-1185">Reference proteome</keyword>
<feature type="compositionally biased region" description="Polar residues" evidence="7">
    <location>
        <begin position="470"/>
        <end position="483"/>
    </location>
</feature>
<keyword evidence="4" id="KW-0540">Nuclease</keyword>
<dbReference type="Pfam" id="PF00098">
    <property type="entry name" value="zf-CCHC"/>
    <property type="match status" value="1"/>
</dbReference>
<keyword evidence="6" id="KW-0862">Zinc</keyword>
<comment type="caution">
    <text evidence="9">The sequence shown here is derived from an EMBL/GenBank/DDBJ whole genome shotgun (WGS) entry which is preliminary data.</text>
</comment>
<dbReference type="SUPFAM" id="SSF57756">
    <property type="entry name" value="Retrovirus zinc finger-like domains"/>
    <property type="match status" value="1"/>
</dbReference>
<dbReference type="SUPFAM" id="SSF50630">
    <property type="entry name" value="Acid proteases"/>
    <property type="match status" value="1"/>
</dbReference>
<dbReference type="InterPro" id="IPR055510">
    <property type="entry name" value="DUF7083"/>
</dbReference>
<keyword evidence="5" id="KW-0378">Hydrolase</keyword>
<dbReference type="InterPro" id="IPR023410">
    <property type="entry name" value="14-3-3_domain"/>
</dbReference>
<evidence type="ECO:0000256" key="5">
    <source>
        <dbReference type="ARBA" id="ARBA00022759"/>
    </source>
</evidence>
<feature type="region of interest" description="Disordered" evidence="7">
    <location>
        <begin position="803"/>
        <end position="840"/>
    </location>
</feature>
<dbReference type="InterPro" id="IPR050951">
    <property type="entry name" value="Retrovirus_Pol_polyprotein"/>
</dbReference>
<dbReference type="InterPro" id="IPR001878">
    <property type="entry name" value="Znf_CCHC"/>
</dbReference>
<dbReference type="GO" id="GO:0008270">
    <property type="term" value="F:zinc ion binding"/>
    <property type="evidence" value="ECO:0007669"/>
    <property type="project" value="UniProtKB-KW"/>
</dbReference>
<dbReference type="InterPro" id="IPR036815">
    <property type="entry name" value="14-3-3_dom_sf"/>
</dbReference>
<keyword evidence="6" id="KW-0479">Metal-binding</keyword>
<name>A0ABD2JWY4_9BILA</name>
<sequence length="840" mass="95422">MSQEEAILHGKIDRYLRIGLYDNACRDLATLFSNLQTPPSLELASLLETGYKRAIRTRLNAIKTLGDMEQIDERNDTNSQTLIDEKVLPHCIANIDRSPEVYYTVIKGDFYRYASVNQYPNKYDDRAEAAYSTAHKLAQDELQAIDHLRLGVALNYAIFQMQSRNGVNAKEFAQQDKKPRRLNKFTESQKPSRLNKIRLKPGRLIEIHQKPGRLIKIRQKPGWLVNFVKKQIKELLIHLKPGRLDKVQQKPGRLDKFFKSQASAEQSNSSAALAASIDARLSTFVYDPGLGHTFDVWLKRYGQIIAQDGHALSDQSKVQLLIGKLGEAEYKRYIDSIAPKSQNDFNWDETTAKLKHLFGETRSLFLRRFDCFQICQDAHQDVQSLIALINSSCENADLSLSKEELKCMILITALRDEFTDLRQKCLQREECRKYQILKESALSLGSNPCSTSAIRAKPQQIRDKQKSKTKPQQSLKGHFQPNNSTAIEKEVDLPDQPCHSCGGKNHWQKDCWFKNSTCEKCGRIGHIAKRCKNGTETRRVRAVATNSGNDMHIHTVTLQPTCMAIEGSCNKWWRIVTQINGMEHPMNVDTAAQITVITNDSWQKLGKPKLGKTTIAVKNCNENAFAIKGKFKCQVSYNGRTAKLIAYVSDEIHQDLLGMPWIEELEIIPKELMFPNSSQITTSVPTKHKKMPPVNSKNFGNFHDKKYGAKPTKFQNGEPVFIWNLKGNKANWLPATIIEKVGNSPTYRVDVPSLRCAVHRLSNQICRRFPVELEPPQIGQANGNILAGDQQNRTPIKVIEKAKSPIGQIQNAPRRSARDKKAPQRMDMDPSKPKYDIVRP</sequence>
<evidence type="ECO:0000259" key="8">
    <source>
        <dbReference type="PROSITE" id="PS50158"/>
    </source>
</evidence>
<evidence type="ECO:0000256" key="7">
    <source>
        <dbReference type="SAM" id="MobiDB-lite"/>
    </source>
</evidence>
<evidence type="ECO:0000256" key="6">
    <source>
        <dbReference type="PROSITE-ProRule" id="PRU00047"/>
    </source>
</evidence>
<protein>
    <recommendedName>
        <fullName evidence="8">CCHC-type domain-containing protein</fullName>
    </recommendedName>
</protein>
<organism evidence="9 10">
    <name type="scientific">Heterodera trifolii</name>
    <dbReference type="NCBI Taxonomy" id="157864"/>
    <lineage>
        <taxon>Eukaryota</taxon>
        <taxon>Metazoa</taxon>
        <taxon>Ecdysozoa</taxon>
        <taxon>Nematoda</taxon>
        <taxon>Chromadorea</taxon>
        <taxon>Rhabditida</taxon>
        <taxon>Tylenchina</taxon>
        <taxon>Tylenchomorpha</taxon>
        <taxon>Tylenchoidea</taxon>
        <taxon>Heteroderidae</taxon>
        <taxon>Heteroderinae</taxon>
        <taxon>Heterodera</taxon>
    </lineage>
</organism>
<dbReference type="InterPro" id="IPR036875">
    <property type="entry name" value="Znf_CCHC_sf"/>
</dbReference>
<dbReference type="PROSITE" id="PS50158">
    <property type="entry name" value="ZF_CCHC"/>
    <property type="match status" value="1"/>
</dbReference>
<keyword evidence="2" id="KW-0808">Transferase</keyword>
<dbReference type="GO" id="GO:0019899">
    <property type="term" value="F:enzyme binding"/>
    <property type="evidence" value="ECO:0007669"/>
    <property type="project" value="UniProtKB-ARBA"/>
</dbReference>
<evidence type="ECO:0000256" key="4">
    <source>
        <dbReference type="ARBA" id="ARBA00022722"/>
    </source>
</evidence>
<reference evidence="9 10" key="1">
    <citation type="submission" date="2024-10" db="EMBL/GenBank/DDBJ databases">
        <authorList>
            <person name="Kim D."/>
        </authorList>
    </citation>
    <scope>NUCLEOTIDE SEQUENCE [LARGE SCALE GENOMIC DNA]</scope>
    <source>
        <strain evidence="9">BH-2024</strain>
    </source>
</reference>
<dbReference type="Gene3D" id="2.40.70.10">
    <property type="entry name" value="Acid Proteases"/>
    <property type="match status" value="1"/>
</dbReference>
<accession>A0ABD2JWY4</accession>
<keyword evidence="6" id="KW-0863">Zinc-finger</keyword>
<dbReference type="GO" id="GO:0004519">
    <property type="term" value="F:endonuclease activity"/>
    <property type="evidence" value="ECO:0007669"/>
    <property type="project" value="UniProtKB-KW"/>
</dbReference>
<keyword evidence="5" id="KW-0255">Endonuclease</keyword>
<dbReference type="SUPFAM" id="SSF48445">
    <property type="entry name" value="14-3-3 protein"/>
    <property type="match status" value="1"/>
</dbReference>
<dbReference type="PANTHER" id="PTHR37984:SF5">
    <property type="entry name" value="PROTEIN NYNRIN-LIKE"/>
    <property type="match status" value="1"/>
</dbReference>
<feature type="region of interest" description="Disordered" evidence="7">
    <location>
        <begin position="681"/>
        <end position="702"/>
    </location>
</feature>
<evidence type="ECO:0000256" key="1">
    <source>
        <dbReference type="ARBA" id="ARBA00006141"/>
    </source>
</evidence>
<dbReference type="SMART" id="SM00343">
    <property type="entry name" value="ZnF_C2HC"/>
    <property type="match status" value="2"/>
</dbReference>
<dbReference type="Pfam" id="PF00244">
    <property type="entry name" value="14-3-3"/>
    <property type="match status" value="1"/>
</dbReference>
<keyword evidence="3" id="KW-0548">Nucleotidyltransferase</keyword>
<evidence type="ECO:0000313" key="10">
    <source>
        <dbReference type="Proteomes" id="UP001620626"/>
    </source>
</evidence>
<dbReference type="Pfam" id="PF23309">
    <property type="entry name" value="DUF7083"/>
    <property type="match status" value="1"/>
</dbReference>
<dbReference type="Proteomes" id="UP001620626">
    <property type="component" value="Unassembled WGS sequence"/>
</dbReference>
<dbReference type="GO" id="GO:0016779">
    <property type="term" value="F:nucleotidyltransferase activity"/>
    <property type="evidence" value="ECO:0007669"/>
    <property type="project" value="UniProtKB-KW"/>
</dbReference>
<dbReference type="Gene3D" id="4.10.60.10">
    <property type="entry name" value="Zinc finger, CCHC-type"/>
    <property type="match status" value="1"/>
</dbReference>
<evidence type="ECO:0000256" key="3">
    <source>
        <dbReference type="ARBA" id="ARBA00022695"/>
    </source>
</evidence>
<dbReference type="PANTHER" id="PTHR37984">
    <property type="entry name" value="PROTEIN CBG26694"/>
    <property type="match status" value="1"/>
</dbReference>
<dbReference type="AlphaFoldDB" id="A0ABD2JWY4"/>
<evidence type="ECO:0000313" key="9">
    <source>
        <dbReference type="EMBL" id="KAL3095050.1"/>
    </source>
</evidence>
<dbReference type="Gene3D" id="1.20.190.20">
    <property type="entry name" value="14-3-3 domain"/>
    <property type="match status" value="1"/>
</dbReference>
<feature type="region of interest" description="Disordered" evidence="7">
    <location>
        <begin position="455"/>
        <end position="483"/>
    </location>
</feature>
<dbReference type="InterPro" id="IPR021109">
    <property type="entry name" value="Peptidase_aspartic_dom_sf"/>
</dbReference>
<evidence type="ECO:0000256" key="2">
    <source>
        <dbReference type="ARBA" id="ARBA00022679"/>
    </source>
</evidence>
<feature type="compositionally biased region" description="Basic and acidic residues" evidence="7">
    <location>
        <begin position="819"/>
        <end position="840"/>
    </location>
</feature>
<gene>
    <name evidence="9" type="ORF">niasHT_023026</name>
</gene>
<feature type="domain" description="CCHC-type" evidence="8">
    <location>
        <begin position="518"/>
        <end position="533"/>
    </location>
</feature>
<comment type="similarity">
    <text evidence="1">Belongs to the 14-3-3 family.</text>
</comment>
<proteinExistence type="inferred from homology"/>